<dbReference type="InterPro" id="IPR052205">
    <property type="entry name" value="FliO/MopB"/>
</dbReference>
<feature type="transmembrane region" description="Helical" evidence="1">
    <location>
        <begin position="6"/>
        <end position="27"/>
    </location>
</feature>
<evidence type="ECO:0000256" key="1">
    <source>
        <dbReference type="SAM" id="Phobius"/>
    </source>
</evidence>
<name>A0ABX2T3R5_9PROT</name>
<protein>
    <recommendedName>
        <fullName evidence="4">Flagellar assembly protein FliO</fullName>
    </recommendedName>
</protein>
<dbReference type="RefSeq" id="WP_180280636.1">
    <property type="nucleotide sequence ID" value="NZ_JABFDB010000001.1"/>
</dbReference>
<sequence>MDLQQYLTFAFALMFVLALIGIVAVIFRRLGFGHAMPGNPRQRRVSIVEVTPLDTRRRLVLLRRDDVEHLILLGTNGDHVIESGIRSGFKDAVAAAARAETAP</sequence>
<keyword evidence="3" id="KW-1185">Reference proteome</keyword>
<dbReference type="PANTHER" id="PTHR38766:SF1">
    <property type="entry name" value="FLAGELLAR PROTEIN FLIO"/>
    <property type="match status" value="1"/>
</dbReference>
<reference evidence="2 3" key="1">
    <citation type="submission" date="2020-05" db="EMBL/GenBank/DDBJ databases">
        <title>Azospirillum oleiclasticum sp. nov, a nitrogen-fixing and heavy crude oil-emulsifying bacterium isolated from the crude oil of Yumen Oilfield.</title>
        <authorList>
            <person name="Wu D."/>
            <person name="Cai M."/>
            <person name="Zhang X."/>
        </authorList>
    </citation>
    <scope>NUCLEOTIDE SEQUENCE [LARGE SCALE GENOMIC DNA]</scope>
    <source>
        <strain evidence="2 3">ROY-1-1-2</strain>
    </source>
</reference>
<accession>A0ABX2T3R5</accession>
<dbReference type="PANTHER" id="PTHR38766">
    <property type="entry name" value="FLAGELLAR PROTEIN FLIO"/>
    <property type="match status" value="1"/>
</dbReference>
<evidence type="ECO:0000313" key="2">
    <source>
        <dbReference type="EMBL" id="NYZ18941.1"/>
    </source>
</evidence>
<dbReference type="EMBL" id="JABFDB010000001">
    <property type="protein sequence ID" value="NYZ18941.1"/>
    <property type="molecule type" value="Genomic_DNA"/>
</dbReference>
<evidence type="ECO:0008006" key="4">
    <source>
        <dbReference type="Google" id="ProtNLM"/>
    </source>
</evidence>
<organism evidence="2 3">
    <name type="scientific">Azospirillum oleiclasticum</name>
    <dbReference type="NCBI Taxonomy" id="2735135"/>
    <lineage>
        <taxon>Bacteria</taxon>
        <taxon>Pseudomonadati</taxon>
        <taxon>Pseudomonadota</taxon>
        <taxon>Alphaproteobacteria</taxon>
        <taxon>Rhodospirillales</taxon>
        <taxon>Azospirillaceae</taxon>
        <taxon>Azospirillum</taxon>
    </lineage>
</organism>
<keyword evidence="1" id="KW-0472">Membrane</keyword>
<keyword evidence="1" id="KW-0812">Transmembrane</keyword>
<evidence type="ECO:0000313" key="3">
    <source>
        <dbReference type="Proteomes" id="UP000584642"/>
    </source>
</evidence>
<proteinExistence type="predicted"/>
<keyword evidence="1" id="KW-1133">Transmembrane helix</keyword>
<comment type="caution">
    <text evidence="2">The sequence shown here is derived from an EMBL/GenBank/DDBJ whole genome shotgun (WGS) entry which is preliminary data.</text>
</comment>
<gene>
    <name evidence="2" type="ORF">HND93_04395</name>
</gene>
<dbReference type="Proteomes" id="UP000584642">
    <property type="component" value="Unassembled WGS sequence"/>
</dbReference>